<reference evidence="1 2" key="1">
    <citation type="submission" date="2024-11" db="EMBL/GenBank/DDBJ databases">
        <title>Adaptive evolution of stress response genes in parasites aligns with host niche diversity.</title>
        <authorList>
            <person name="Hahn C."/>
            <person name="Resl P."/>
        </authorList>
    </citation>
    <scope>NUCLEOTIDE SEQUENCE [LARGE SCALE GENOMIC DNA]</scope>
    <source>
        <strain evidence="1">EGGRZ-B1_66</strain>
        <tissue evidence="1">Body</tissue>
    </source>
</reference>
<sequence length="671" mass="76284">MIATLVALVNAIRFESLDECLSALENACILYFAFGKINYSRYTLIFVANLRRIQEKDERTFKIISENIFGHLSETSCSAVSLDTIQEATHLLMKNRRVARNAFRHNEKADCQYWRTSGIINDIIDGEWNGKFNPSPSRLQTETRESNRITHYISSLAELIQERDTEFHFFPHEAKQDVLRSFFDGTILDPVPDILEIGAREMKKFLAVIPAVGEDGSKKFWKTSIKAKNFKIGKKIEKGMPDKNKQDSKQLWKILQDSVKSLTEKESISKIVANELLEKPTCLHDVNGKKFSDVKEHAKLATFLLKAPSKVPIAWAKEHTDQNSNIVIDLDYLLQYPLKRPKTFGAFADHLKEELKGVKFVLLPPWPSSEEETSWLKAIHHFTLNTPIGGPVWEISSSPRSYQSVADYLKRLDLDFEMPDRAPYCAIEDALELNGKQRAEFRLGSLDNLISLIQIAYDKSRSISPYLISINFKMKRTGINADLKATIGGIFANHAQNLSILSLSHVLTGGTCGLPIYLGPGKLNIMKKLLNGNIRAFNSFLTDGTEPNDYKSVLTRFRKALIDAFRDLTQLVAVYLTLDEIRKDIFVKHIASCKSHEDLVKKIRWMPPTEESLDGWVRASISLYMTHFLPKSKTSIEFGENICGLNNTGDVVYTKLFLLYMSNERLSVSTR</sequence>
<accession>A0ABD2Q4K2</accession>
<name>A0ABD2Q4K2_9PLAT</name>
<protein>
    <submittedName>
        <fullName evidence="1">Uncharacterized protein</fullName>
    </submittedName>
</protein>
<dbReference type="AlphaFoldDB" id="A0ABD2Q4K2"/>
<evidence type="ECO:0000313" key="1">
    <source>
        <dbReference type="EMBL" id="KAL3314525.1"/>
    </source>
</evidence>
<keyword evidence="2" id="KW-1185">Reference proteome</keyword>
<proteinExistence type="predicted"/>
<dbReference type="EMBL" id="JBJKFK010000971">
    <property type="protein sequence ID" value="KAL3314525.1"/>
    <property type="molecule type" value="Genomic_DNA"/>
</dbReference>
<gene>
    <name evidence="1" type="ORF">Ciccas_006855</name>
</gene>
<organism evidence="1 2">
    <name type="scientific">Cichlidogyrus casuarinus</name>
    <dbReference type="NCBI Taxonomy" id="1844966"/>
    <lineage>
        <taxon>Eukaryota</taxon>
        <taxon>Metazoa</taxon>
        <taxon>Spiralia</taxon>
        <taxon>Lophotrochozoa</taxon>
        <taxon>Platyhelminthes</taxon>
        <taxon>Monogenea</taxon>
        <taxon>Monopisthocotylea</taxon>
        <taxon>Dactylogyridea</taxon>
        <taxon>Ancyrocephalidae</taxon>
        <taxon>Cichlidogyrus</taxon>
    </lineage>
</organism>
<comment type="caution">
    <text evidence="1">The sequence shown here is derived from an EMBL/GenBank/DDBJ whole genome shotgun (WGS) entry which is preliminary data.</text>
</comment>
<dbReference type="Proteomes" id="UP001626550">
    <property type="component" value="Unassembled WGS sequence"/>
</dbReference>
<evidence type="ECO:0000313" key="2">
    <source>
        <dbReference type="Proteomes" id="UP001626550"/>
    </source>
</evidence>